<feature type="non-terminal residue" evidence="6">
    <location>
        <position position="366"/>
    </location>
</feature>
<comment type="caution">
    <text evidence="6">The sequence shown here is derived from an EMBL/GenBank/DDBJ whole genome shotgun (WGS) entry which is preliminary data.</text>
</comment>
<keyword evidence="4" id="KW-0560">Oxidoreductase</keyword>
<name>A0A9P6Q654_9FUNG</name>
<evidence type="ECO:0000256" key="2">
    <source>
        <dbReference type="ARBA" id="ARBA00022630"/>
    </source>
</evidence>
<evidence type="ECO:0000313" key="6">
    <source>
        <dbReference type="EMBL" id="KAG0259809.1"/>
    </source>
</evidence>
<sequence>MLEKAGTRYTLVDKSDSAQPAIGGGVFLTPQVMRVYDQLGLLPELDEIGTRGAQLKYFTQDGKEVACVVPEHFENFGYHAYFFARIELMEVLLRHIPKEKVLWSKKVVGTSQDEKSVSVFFSDDSTLEGHILVGADGAYSAVRQSMYHNMKDQGIPIPEEDMGKLHFNEYCVLGMTEDISEKFPIVSSKDQYLSIVLGSKENPYNLAYAPTKGGRLCWRIAGKLIDNQVVDEASFRFSDWGSESIQDIVAEIEKVPIAIGGTVGNLLENTKSISRVMLEDKWFNTWYQGRTVLAGDSCHKTLPAAGQGAIQAILDAVVLANLMHELPSTDVKDLEHMFATYFDLRGEVTRQVVETSKKLGKLASGN</sequence>
<evidence type="ECO:0000256" key="1">
    <source>
        <dbReference type="ARBA" id="ARBA00007992"/>
    </source>
</evidence>
<dbReference type="GO" id="GO:0071949">
    <property type="term" value="F:FAD binding"/>
    <property type="evidence" value="ECO:0007669"/>
    <property type="project" value="InterPro"/>
</dbReference>
<evidence type="ECO:0000256" key="3">
    <source>
        <dbReference type="ARBA" id="ARBA00022827"/>
    </source>
</evidence>
<reference evidence="6" key="1">
    <citation type="journal article" date="2020" name="Fungal Divers.">
        <title>Resolving the Mortierellaceae phylogeny through synthesis of multi-gene phylogenetics and phylogenomics.</title>
        <authorList>
            <person name="Vandepol N."/>
            <person name="Liber J."/>
            <person name="Desiro A."/>
            <person name="Na H."/>
            <person name="Kennedy M."/>
            <person name="Barry K."/>
            <person name="Grigoriev I.V."/>
            <person name="Miller A.N."/>
            <person name="O'Donnell K."/>
            <person name="Stajich J.E."/>
            <person name="Bonito G."/>
        </authorList>
    </citation>
    <scope>NUCLEOTIDE SEQUENCE</scope>
    <source>
        <strain evidence="6">BC1065</strain>
    </source>
</reference>
<dbReference type="Gene3D" id="3.50.50.60">
    <property type="entry name" value="FAD/NAD(P)-binding domain"/>
    <property type="match status" value="1"/>
</dbReference>
<accession>A0A9P6Q654</accession>
<comment type="similarity">
    <text evidence="1">Belongs to the paxM FAD-dependent monooxygenase family.</text>
</comment>
<keyword evidence="2" id="KW-0285">Flavoprotein</keyword>
<keyword evidence="3" id="KW-0274">FAD</keyword>
<proteinExistence type="inferred from homology"/>
<dbReference type="InterPro" id="IPR002938">
    <property type="entry name" value="FAD-bd"/>
</dbReference>
<dbReference type="Pfam" id="PF01494">
    <property type="entry name" value="FAD_binding_3"/>
    <property type="match status" value="2"/>
</dbReference>
<evidence type="ECO:0000259" key="5">
    <source>
        <dbReference type="Pfam" id="PF01494"/>
    </source>
</evidence>
<dbReference type="Proteomes" id="UP000807716">
    <property type="component" value="Unassembled WGS sequence"/>
</dbReference>
<dbReference type="PRINTS" id="PR00420">
    <property type="entry name" value="RNGMNOXGNASE"/>
</dbReference>
<dbReference type="OrthoDB" id="10029326at2759"/>
<dbReference type="SUPFAM" id="SSF51905">
    <property type="entry name" value="FAD/NAD(P)-binding domain"/>
    <property type="match status" value="1"/>
</dbReference>
<feature type="domain" description="FAD-binding" evidence="5">
    <location>
        <begin position="2"/>
        <end position="153"/>
    </location>
</feature>
<dbReference type="InterPro" id="IPR036188">
    <property type="entry name" value="FAD/NAD-bd_sf"/>
</dbReference>
<feature type="domain" description="FAD-binding" evidence="5">
    <location>
        <begin position="269"/>
        <end position="354"/>
    </location>
</feature>
<dbReference type="PANTHER" id="PTHR47356">
    <property type="entry name" value="FAD-DEPENDENT MONOOXYGENASE ASQG-RELATED"/>
    <property type="match status" value="1"/>
</dbReference>
<protein>
    <recommendedName>
        <fullName evidence="5">FAD-binding domain-containing protein</fullName>
    </recommendedName>
</protein>
<keyword evidence="7" id="KW-1185">Reference proteome</keyword>
<evidence type="ECO:0000256" key="4">
    <source>
        <dbReference type="ARBA" id="ARBA00023002"/>
    </source>
</evidence>
<organism evidence="6 7">
    <name type="scientific">Actinomortierella ambigua</name>
    <dbReference type="NCBI Taxonomy" id="1343610"/>
    <lineage>
        <taxon>Eukaryota</taxon>
        <taxon>Fungi</taxon>
        <taxon>Fungi incertae sedis</taxon>
        <taxon>Mucoromycota</taxon>
        <taxon>Mortierellomycotina</taxon>
        <taxon>Mortierellomycetes</taxon>
        <taxon>Mortierellales</taxon>
        <taxon>Mortierellaceae</taxon>
        <taxon>Actinomortierella</taxon>
    </lineage>
</organism>
<dbReference type="GO" id="GO:0004497">
    <property type="term" value="F:monooxygenase activity"/>
    <property type="evidence" value="ECO:0007669"/>
    <property type="project" value="InterPro"/>
</dbReference>
<dbReference type="InterPro" id="IPR050562">
    <property type="entry name" value="FAD_mOase_fung"/>
</dbReference>
<dbReference type="AlphaFoldDB" id="A0A9P6Q654"/>
<dbReference type="EMBL" id="JAAAJB010000271">
    <property type="protein sequence ID" value="KAG0259809.1"/>
    <property type="molecule type" value="Genomic_DNA"/>
</dbReference>
<evidence type="ECO:0000313" key="7">
    <source>
        <dbReference type="Proteomes" id="UP000807716"/>
    </source>
</evidence>
<gene>
    <name evidence="6" type="ORF">DFQ27_003893</name>
</gene>
<dbReference type="PANTHER" id="PTHR47356:SF2">
    <property type="entry name" value="FAD-BINDING DOMAIN-CONTAINING PROTEIN-RELATED"/>
    <property type="match status" value="1"/>
</dbReference>